<dbReference type="Pfam" id="PF00082">
    <property type="entry name" value="Peptidase_S8"/>
    <property type="match status" value="1"/>
</dbReference>
<proteinExistence type="inferred from homology"/>
<feature type="compositionally biased region" description="Polar residues" evidence="15">
    <location>
        <begin position="651"/>
        <end position="665"/>
    </location>
</feature>
<feature type="compositionally biased region" description="Low complexity" evidence="15">
    <location>
        <begin position="854"/>
        <end position="867"/>
    </location>
</feature>
<keyword evidence="8" id="KW-0106">Calcium</keyword>
<evidence type="ECO:0000256" key="11">
    <source>
        <dbReference type="ARBA" id="ARBA00023145"/>
    </source>
</evidence>
<evidence type="ECO:0000256" key="7">
    <source>
        <dbReference type="ARBA" id="ARBA00022825"/>
    </source>
</evidence>
<dbReference type="InterPro" id="IPR023828">
    <property type="entry name" value="Peptidase_S8_Ser-AS"/>
</dbReference>
<keyword evidence="5 17" id="KW-0732">Signal</keyword>
<dbReference type="GO" id="GO:0007323">
    <property type="term" value="P:peptide pheromone maturation"/>
    <property type="evidence" value="ECO:0007669"/>
    <property type="project" value="UniProtKB-ARBA"/>
</dbReference>
<keyword evidence="11" id="KW-0865">Zymogen</keyword>
<dbReference type="KEGG" id="hir:HETIRDRAFT_457632"/>
<dbReference type="SUPFAM" id="SSF52743">
    <property type="entry name" value="Subtilisin-like"/>
    <property type="match status" value="1"/>
</dbReference>
<comment type="similarity">
    <text evidence="2">Belongs to the peptidase S8 family. Furin subfamily.</text>
</comment>
<feature type="compositionally biased region" description="Basic and acidic residues" evidence="15">
    <location>
        <begin position="840"/>
        <end position="853"/>
    </location>
</feature>
<feature type="active site" description="Charge relay system" evidence="13 14">
    <location>
        <position position="409"/>
    </location>
</feature>
<keyword evidence="10 16" id="KW-0472">Membrane</keyword>
<dbReference type="GeneID" id="20676850"/>
<dbReference type="InterPro" id="IPR015500">
    <property type="entry name" value="Peptidase_S8_subtilisin-rel"/>
</dbReference>
<feature type="signal peptide" evidence="17">
    <location>
        <begin position="1"/>
        <end position="21"/>
    </location>
</feature>
<evidence type="ECO:0000256" key="5">
    <source>
        <dbReference type="ARBA" id="ARBA00022729"/>
    </source>
</evidence>
<dbReference type="InterPro" id="IPR002884">
    <property type="entry name" value="P_dom"/>
</dbReference>
<dbReference type="GO" id="GO:0004252">
    <property type="term" value="F:serine-type endopeptidase activity"/>
    <property type="evidence" value="ECO:0007669"/>
    <property type="project" value="UniProtKB-UniRule"/>
</dbReference>
<organism evidence="19 20">
    <name type="scientific">Heterobasidion irregulare (strain TC 32-1)</name>
    <dbReference type="NCBI Taxonomy" id="747525"/>
    <lineage>
        <taxon>Eukaryota</taxon>
        <taxon>Fungi</taxon>
        <taxon>Dikarya</taxon>
        <taxon>Basidiomycota</taxon>
        <taxon>Agaricomycotina</taxon>
        <taxon>Agaricomycetes</taxon>
        <taxon>Russulales</taxon>
        <taxon>Bondarzewiaceae</taxon>
        <taxon>Heterobasidion</taxon>
        <taxon>Heterobasidion annosum species complex</taxon>
    </lineage>
</organism>
<evidence type="ECO:0000256" key="6">
    <source>
        <dbReference type="ARBA" id="ARBA00022801"/>
    </source>
</evidence>
<gene>
    <name evidence="19" type="ORF">HETIRDRAFT_457632</name>
</gene>
<dbReference type="PROSITE" id="PS51892">
    <property type="entry name" value="SUBTILASE"/>
    <property type="match status" value="1"/>
</dbReference>
<dbReference type="PROSITE" id="PS51829">
    <property type="entry name" value="P_HOMO_B"/>
    <property type="match status" value="1"/>
</dbReference>
<comment type="subcellular location">
    <subcellularLocation>
        <location evidence="1">Membrane</location>
    </subcellularLocation>
</comment>
<dbReference type="InterPro" id="IPR036852">
    <property type="entry name" value="Peptidase_S8/S53_dom_sf"/>
</dbReference>
<dbReference type="GO" id="GO:0005802">
    <property type="term" value="C:trans-Golgi network"/>
    <property type="evidence" value="ECO:0007669"/>
    <property type="project" value="TreeGrafter"/>
</dbReference>
<dbReference type="AlphaFoldDB" id="W4KK77"/>
<dbReference type="InterPro" id="IPR034182">
    <property type="entry name" value="Kexin/furin"/>
</dbReference>
<keyword evidence="4 16" id="KW-0812">Transmembrane</keyword>
<dbReference type="PANTHER" id="PTHR42884">
    <property type="entry name" value="PROPROTEIN CONVERTASE SUBTILISIN/KEXIN-RELATED"/>
    <property type="match status" value="1"/>
</dbReference>
<dbReference type="EMBL" id="KI925455">
    <property type="protein sequence ID" value="ETW86109.1"/>
    <property type="molecule type" value="Genomic_DNA"/>
</dbReference>
<keyword evidence="6 14" id="KW-0378">Hydrolase</keyword>
<feature type="compositionally biased region" description="Polar residues" evidence="15">
    <location>
        <begin position="698"/>
        <end position="712"/>
    </location>
</feature>
<evidence type="ECO:0000256" key="13">
    <source>
        <dbReference type="PIRSR" id="PIRSR615500-1"/>
    </source>
</evidence>
<evidence type="ECO:0000256" key="3">
    <source>
        <dbReference type="ARBA" id="ARBA00022670"/>
    </source>
</evidence>
<feature type="region of interest" description="Disordered" evidence="15">
    <location>
        <begin position="118"/>
        <end position="144"/>
    </location>
</feature>
<dbReference type="FunFam" id="3.40.50.200:FF:000005">
    <property type="entry name" value="Proprotein convertase subtilisin/kexin type 7"/>
    <property type="match status" value="1"/>
</dbReference>
<evidence type="ECO:0000256" key="8">
    <source>
        <dbReference type="ARBA" id="ARBA00022837"/>
    </source>
</evidence>
<feature type="compositionally biased region" description="Basic and acidic residues" evidence="15">
    <location>
        <begin position="669"/>
        <end position="687"/>
    </location>
</feature>
<feature type="compositionally biased region" description="Acidic residues" evidence="15">
    <location>
        <begin position="793"/>
        <end position="802"/>
    </location>
</feature>
<feature type="transmembrane region" description="Helical" evidence="16">
    <location>
        <begin position="731"/>
        <end position="751"/>
    </location>
</feature>
<dbReference type="Pfam" id="PF01483">
    <property type="entry name" value="P_proprotein"/>
    <property type="match status" value="1"/>
</dbReference>
<evidence type="ECO:0000313" key="19">
    <source>
        <dbReference type="EMBL" id="ETW86109.1"/>
    </source>
</evidence>
<dbReference type="FunCoup" id="W4KK77">
    <property type="interactions" value="46"/>
</dbReference>
<accession>W4KK77</accession>
<keyword evidence="7 14" id="KW-0720">Serine protease</keyword>
<protein>
    <recommendedName>
        <fullName evidence="18">P/Homo B domain-containing protein</fullName>
    </recommendedName>
</protein>
<dbReference type="PRINTS" id="PR00723">
    <property type="entry name" value="SUBTILISIN"/>
</dbReference>
<dbReference type="Proteomes" id="UP000030671">
    <property type="component" value="Unassembled WGS sequence"/>
</dbReference>
<feature type="region of interest" description="Disordered" evidence="15">
    <location>
        <begin position="651"/>
        <end position="716"/>
    </location>
</feature>
<dbReference type="InParanoid" id="W4KK77"/>
<evidence type="ECO:0000256" key="2">
    <source>
        <dbReference type="ARBA" id="ARBA00005325"/>
    </source>
</evidence>
<dbReference type="SUPFAM" id="SSF49785">
    <property type="entry name" value="Galactose-binding domain-like"/>
    <property type="match status" value="1"/>
</dbReference>
<dbReference type="STRING" id="747525.W4KK77"/>
<evidence type="ECO:0000259" key="18">
    <source>
        <dbReference type="PROSITE" id="PS51829"/>
    </source>
</evidence>
<dbReference type="InterPro" id="IPR022398">
    <property type="entry name" value="Peptidase_S8_His-AS"/>
</dbReference>
<dbReference type="GO" id="GO:0000139">
    <property type="term" value="C:Golgi membrane"/>
    <property type="evidence" value="ECO:0007669"/>
    <property type="project" value="TreeGrafter"/>
</dbReference>
<evidence type="ECO:0000256" key="1">
    <source>
        <dbReference type="ARBA" id="ARBA00004370"/>
    </source>
</evidence>
<dbReference type="InterPro" id="IPR000209">
    <property type="entry name" value="Peptidase_S8/S53_dom"/>
</dbReference>
<keyword evidence="12" id="KW-0325">Glycoprotein</keyword>
<keyword evidence="20" id="KW-1185">Reference proteome</keyword>
<dbReference type="eggNOG" id="KOG3525">
    <property type="taxonomic scope" value="Eukaryota"/>
</dbReference>
<dbReference type="InterPro" id="IPR008979">
    <property type="entry name" value="Galactose-bd-like_sf"/>
</dbReference>
<dbReference type="Gene3D" id="2.60.120.260">
    <property type="entry name" value="Galactose-binding domain-like"/>
    <property type="match status" value="1"/>
</dbReference>
<sequence length="876" mass="95059">MLLPLSLVLILLACDARPSYAHQKRSYSTHNYYVLQHDPRAGASLAEATRELGVEVVERMGQLDNYWVVRTPSEDTLLDRRRADNVLDTFDALQRRAAALQTSRSTASTQVRRVASSVKFLSRQEPRQRTKRAPPPIRPGDQSTPSQAAVIAERLSIQDPTFPQQWHLVNDYFPQHMMNVTPVWEMGITGEGVISALVDDGLDYTSDDLADNFWAAGSYDYNDHEPLPTPKLFDDHHGTRCAGQIGAVKNNVCGVGIAYNSKIAGIRILSGPISDMDEAAALNLGYQNTSIYSCSWGPPDDGRAMEAPGYLIQRAMVNGVENGRGGKGSIFVFASGNGAASGDQCNFDGYTNSIYSVTVAAVDYKGLHPTYSESCAANMVVAYSSGSGQHIVTTDVGKNKCASTHGGTSAAAPNAVGIFALALSVRPELTWRDIQHLSVRTAKVINPDDPDWDTTASGRRFSYKYGFGALSGIDFVNAAKTWQLVKPQAWVEIPPVQVANGTCDLLGTMAGGAEIVPGGLQSTIQVSKETLGQNNFETLEHVTVRVWITHTRRGDVEVELVSPNGVKSILAARRHGDSADTGYPGWRFMSVKHWDEDPIGNWTIRVSDIGTEGHSGQFLGWSLSLWGSAIDPTIKKNYDISLFETLLPALPTSTPHPGQPSATSKTHPKPTDHLPDNHGTAEGEAEKPAFGSGDENDISQSKPADPNASMTPTPDEGWFSDMSNLVSDQKWFFAAIGAVAIFGIATGIFFWRRAVRRRRAAYASLPAGDDVAMRSLPHGAPRTKELYDAFGEPSDDEDADEETGLRGGRPQDRSPGGLGFHSGFLDDEEPHTASSPHHAQYRDEPEELREHRASPSGSGSRSESADGSWEHASQTR</sequence>
<dbReference type="HOGENOM" id="CLU_002976_2_0_1"/>
<evidence type="ECO:0000256" key="10">
    <source>
        <dbReference type="ARBA" id="ARBA00023136"/>
    </source>
</evidence>
<evidence type="ECO:0000313" key="20">
    <source>
        <dbReference type="Proteomes" id="UP000030671"/>
    </source>
</evidence>
<feature type="chain" id="PRO_5004845447" description="P/Homo B domain-containing protein" evidence="17">
    <location>
        <begin position="22"/>
        <end position="876"/>
    </location>
</feature>
<dbReference type="CDD" id="cd04059">
    <property type="entry name" value="Peptidases_S8_Protein_convertases_Kexins_Furin-like"/>
    <property type="match status" value="1"/>
</dbReference>
<reference evidence="19 20" key="1">
    <citation type="journal article" date="2012" name="New Phytol.">
        <title>Insight into trade-off between wood decay and parasitism from the genome of a fungal forest pathogen.</title>
        <authorList>
            <person name="Olson A."/>
            <person name="Aerts A."/>
            <person name="Asiegbu F."/>
            <person name="Belbahri L."/>
            <person name="Bouzid O."/>
            <person name="Broberg A."/>
            <person name="Canback B."/>
            <person name="Coutinho P.M."/>
            <person name="Cullen D."/>
            <person name="Dalman K."/>
            <person name="Deflorio G."/>
            <person name="van Diepen L.T."/>
            <person name="Dunand C."/>
            <person name="Duplessis S."/>
            <person name="Durling M."/>
            <person name="Gonthier P."/>
            <person name="Grimwood J."/>
            <person name="Fossdal C.G."/>
            <person name="Hansson D."/>
            <person name="Henrissat B."/>
            <person name="Hietala A."/>
            <person name="Himmelstrand K."/>
            <person name="Hoffmeister D."/>
            <person name="Hogberg N."/>
            <person name="James T.Y."/>
            <person name="Karlsson M."/>
            <person name="Kohler A."/>
            <person name="Kues U."/>
            <person name="Lee Y.H."/>
            <person name="Lin Y.C."/>
            <person name="Lind M."/>
            <person name="Lindquist E."/>
            <person name="Lombard V."/>
            <person name="Lucas S."/>
            <person name="Lunden K."/>
            <person name="Morin E."/>
            <person name="Murat C."/>
            <person name="Park J."/>
            <person name="Raffaello T."/>
            <person name="Rouze P."/>
            <person name="Salamov A."/>
            <person name="Schmutz J."/>
            <person name="Solheim H."/>
            <person name="Stahlberg J."/>
            <person name="Velez H."/>
            <person name="de Vries R.P."/>
            <person name="Wiebenga A."/>
            <person name="Woodward S."/>
            <person name="Yakovlev I."/>
            <person name="Garbelotto M."/>
            <person name="Martin F."/>
            <person name="Grigoriev I.V."/>
            <person name="Stenlid J."/>
        </authorList>
    </citation>
    <scope>NUCLEOTIDE SEQUENCE [LARGE SCALE GENOMIC DNA]</scope>
    <source>
        <strain evidence="19 20">TC 32-1</strain>
    </source>
</reference>
<dbReference type="GO" id="GO:0016485">
    <property type="term" value="P:protein processing"/>
    <property type="evidence" value="ECO:0007669"/>
    <property type="project" value="TreeGrafter"/>
</dbReference>
<evidence type="ECO:0000256" key="14">
    <source>
        <dbReference type="PROSITE-ProRule" id="PRU01240"/>
    </source>
</evidence>
<dbReference type="PROSITE" id="PS00137">
    <property type="entry name" value="SUBTILASE_HIS"/>
    <property type="match status" value="1"/>
</dbReference>
<evidence type="ECO:0000256" key="17">
    <source>
        <dbReference type="SAM" id="SignalP"/>
    </source>
</evidence>
<dbReference type="PANTHER" id="PTHR42884:SF14">
    <property type="entry name" value="NEUROENDOCRINE CONVERTASE 1"/>
    <property type="match status" value="1"/>
</dbReference>
<dbReference type="PROSITE" id="PS00138">
    <property type="entry name" value="SUBTILASE_SER"/>
    <property type="match status" value="1"/>
</dbReference>
<dbReference type="RefSeq" id="XP_009542883.1">
    <property type="nucleotide sequence ID" value="XM_009544588.1"/>
</dbReference>
<evidence type="ECO:0000256" key="9">
    <source>
        <dbReference type="ARBA" id="ARBA00022989"/>
    </source>
</evidence>
<keyword evidence="3 14" id="KW-0645">Protease</keyword>
<name>W4KK77_HETIT</name>
<feature type="domain" description="P/Homo B" evidence="18">
    <location>
        <begin position="485"/>
        <end position="631"/>
    </location>
</feature>
<evidence type="ECO:0000256" key="15">
    <source>
        <dbReference type="SAM" id="MobiDB-lite"/>
    </source>
</evidence>
<dbReference type="FunFam" id="2.60.120.260:FF:000026">
    <property type="entry name" value="proprotein convertase subtilisin/kexin type 7"/>
    <property type="match status" value="1"/>
</dbReference>
<keyword evidence="9 16" id="KW-1133">Transmembrane helix</keyword>
<feature type="active site" description="Charge relay system" evidence="13 14">
    <location>
        <position position="237"/>
    </location>
</feature>
<evidence type="ECO:0000256" key="12">
    <source>
        <dbReference type="ARBA" id="ARBA00023180"/>
    </source>
</evidence>
<dbReference type="Gene3D" id="3.40.50.200">
    <property type="entry name" value="Peptidase S8/S53 domain"/>
    <property type="match status" value="1"/>
</dbReference>
<feature type="active site" description="Charge relay system" evidence="13 14">
    <location>
        <position position="199"/>
    </location>
</feature>
<evidence type="ECO:0000256" key="4">
    <source>
        <dbReference type="ARBA" id="ARBA00022692"/>
    </source>
</evidence>
<dbReference type="OrthoDB" id="300641at2759"/>
<feature type="region of interest" description="Disordered" evidence="15">
    <location>
        <begin position="785"/>
        <end position="876"/>
    </location>
</feature>
<evidence type="ECO:0000256" key="16">
    <source>
        <dbReference type="SAM" id="Phobius"/>
    </source>
</evidence>